<protein>
    <submittedName>
        <fullName evidence="1">Uncharacterized protein</fullName>
    </submittedName>
</protein>
<gene>
    <name evidence="1" type="ORF">DesyoDRAFT_3159</name>
</gene>
<name>H5Y589_9FIRM</name>
<dbReference type="EMBL" id="CM001441">
    <property type="protein sequence ID" value="EHQ90193.1"/>
    <property type="molecule type" value="Genomic_DNA"/>
</dbReference>
<evidence type="ECO:0000313" key="1">
    <source>
        <dbReference type="EMBL" id="EHQ90193.1"/>
    </source>
</evidence>
<evidence type="ECO:0000313" key="2">
    <source>
        <dbReference type="Proteomes" id="UP000005104"/>
    </source>
</evidence>
<keyword evidence="2" id="KW-1185">Reference proteome</keyword>
<dbReference type="AlphaFoldDB" id="H5Y589"/>
<sequence>MNRNIQTLRLMSYMESDKINSLFSEINRTKDKSLSANIRSIKKLLNLGVDIMLNLSYKGEEVTGRIKTIKDNVIELMVRCQPELITLSTIRIEDPWVINSIDGETPINYMWNNRREVV</sequence>
<organism evidence="1 2">
    <name type="scientific">Desulfosporosinus youngiae DSM 17734</name>
    <dbReference type="NCBI Taxonomy" id="768710"/>
    <lineage>
        <taxon>Bacteria</taxon>
        <taxon>Bacillati</taxon>
        <taxon>Bacillota</taxon>
        <taxon>Clostridia</taxon>
        <taxon>Eubacteriales</taxon>
        <taxon>Desulfitobacteriaceae</taxon>
        <taxon>Desulfosporosinus</taxon>
    </lineage>
</organism>
<dbReference type="STRING" id="768710.DesyoDRAFT_3159"/>
<proteinExistence type="predicted"/>
<dbReference type="HOGENOM" id="CLU_2069354_0_0_9"/>
<reference evidence="1 2" key="1">
    <citation type="submission" date="2011-11" db="EMBL/GenBank/DDBJ databases">
        <title>The Noncontiguous Finished genome of Desulfosporosinus youngiae DSM 17734.</title>
        <authorList>
            <consortium name="US DOE Joint Genome Institute (JGI-PGF)"/>
            <person name="Lucas S."/>
            <person name="Han J."/>
            <person name="Lapidus A."/>
            <person name="Cheng J.-F."/>
            <person name="Goodwin L."/>
            <person name="Pitluck S."/>
            <person name="Peters L."/>
            <person name="Ovchinnikova G."/>
            <person name="Lu M."/>
            <person name="Land M.L."/>
            <person name="Hauser L."/>
            <person name="Pester M."/>
            <person name="Spring S."/>
            <person name="Ollivier B."/>
            <person name="Rattei T."/>
            <person name="Klenk H.-P."/>
            <person name="Wagner M."/>
            <person name="Loy A."/>
            <person name="Woyke T.J."/>
        </authorList>
    </citation>
    <scope>NUCLEOTIDE SEQUENCE [LARGE SCALE GENOMIC DNA]</scope>
    <source>
        <strain evidence="1 2">DSM 17734</strain>
    </source>
</reference>
<accession>H5Y589</accession>
<dbReference type="Proteomes" id="UP000005104">
    <property type="component" value="Chromosome"/>
</dbReference>